<proteinExistence type="predicted"/>
<protein>
    <submittedName>
        <fullName evidence="2">Uncharacterized protein</fullName>
    </submittedName>
</protein>
<gene>
    <name evidence="2" type="ORF">LTR36_007569</name>
</gene>
<evidence type="ECO:0000256" key="1">
    <source>
        <dbReference type="SAM" id="MobiDB-lite"/>
    </source>
</evidence>
<feature type="region of interest" description="Disordered" evidence="1">
    <location>
        <begin position="155"/>
        <end position="184"/>
    </location>
</feature>
<evidence type="ECO:0000313" key="3">
    <source>
        <dbReference type="Proteomes" id="UP001324427"/>
    </source>
</evidence>
<reference evidence="2 3" key="1">
    <citation type="submission" date="2021-11" db="EMBL/GenBank/DDBJ databases">
        <title>Black yeast isolated from Biological Soil Crust.</title>
        <authorList>
            <person name="Kurbessoian T."/>
        </authorList>
    </citation>
    <scope>NUCLEOTIDE SEQUENCE [LARGE SCALE GENOMIC DNA]</scope>
    <source>
        <strain evidence="2 3">CCFEE 5522</strain>
    </source>
</reference>
<feature type="region of interest" description="Disordered" evidence="1">
    <location>
        <begin position="22"/>
        <end position="113"/>
    </location>
</feature>
<accession>A0AAV9JU98</accession>
<keyword evidence="3" id="KW-1185">Reference proteome</keyword>
<feature type="compositionally biased region" description="Basic and acidic residues" evidence="1">
    <location>
        <begin position="76"/>
        <end position="94"/>
    </location>
</feature>
<dbReference type="AlphaFoldDB" id="A0AAV9JU98"/>
<organism evidence="2 3">
    <name type="scientific">Oleoguttula mirabilis</name>
    <dbReference type="NCBI Taxonomy" id="1507867"/>
    <lineage>
        <taxon>Eukaryota</taxon>
        <taxon>Fungi</taxon>
        <taxon>Dikarya</taxon>
        <taxon>Ascomycota</taxon>
        <taxon>Pezizomycotina</taxon>
        <taxon>Dothideomycetes</taxon>
        <taxon>Dothideomycetidae</taxon>
        <taxon>Mycosphaerellales</taxon>
        <taxon>Teratosphaeriaceae</taxon>
        <taxon>Oleoguttula</taxon>
    </lineage>
</organism>
<comment type="caution">
    <text evidence="2">The sequence shown here is derived from an EMBL/GenBank/DDBJ whole genome shotgun (WGS) entry which is preliminary data.</text>
</comment>
<evidence type="ECO:0000313" key="2">
    <source>
        <dbReference type="EMBL" id="KAK4549113.1"/>
    </source>
</evidence>
<name>A0AAV9JU98_9PEZI</name>
<dbReference type="Proteomes" id="UP001324427">
    <property type="component" value="Unassembled WGS sequence"/>
</dbReference>
<dbReference type="EMBL" id="JAVFHQ010000005">
    <property type="protein sequence ID" value="KAK4549113.1"/>
    <property type="molecule type" value="Genomic_DNA"/>
</dbReference>
<sequence>MAQPVRVRWDSVTGYVTTILPRSIGTDRTGRIEDRIGGLTEQAKPSEQAKPTEQAAVPSKAGKPRGESASPTDNSTKPEPRGRAAAGRQERAVRESGGATAWPPGSILKRYPPPNIPADFAERSRRHWRVKGLNAYMRGLGDEVAWDADYAAARARSQVANGEPQGRSPAKTSPAKTSPAKKRK</sequence>